<dbReference type="EMBL" id="JABUXR010000004">
    <property type="protein sequence ID" value="MBD8085314.1"/>
    <property type="molecule type" value="Genomic_DNA"/>
</dbReference>
<keyword evidence="1" id="KW-0812">Transmembrane</keyword>
<evidence type="ECO:0000313" key="3">
    <source>
        <dbReference type="Proteomes" id="UP000645007"/>
    </source>
</evidence>
<protein>
    <submittedName>
        <fullName evidence="2">DUF975 family protein</fullName>
    </submittedName>
</protein>
<feature type="transmembrane region" description="Helical" evidence="1">
    <location>
        <begin position="20"/>
        <end position="38"/>
    </location>
</feature>
<reference evidence="2 3" key="1">
    <citation type="submission" date="2020-06" db="EMBL/GenBank/DDBJ databases">
        <title>Limosilactobacillus sp. nov.</title>
        <authorList>
            <person name="Ksiezarek M."/>
            <person name="Goncalves Ribeiro T."/>
            <person name="Rocha J."/>
            <person name="Grosso F."/>
            <person name="Peixe L."/>
        </authorList>
    </citation>
    <scope>NUCLEOTIDE SEQUENCE [LARGE SCALE GENOMIC DNA]</scope>
    <source>
        <strain evidence="3">c9Ua_26_M</strain>
    </source>
</reference>
<comment type="caution">
    <text evidence="2">The sequence shown here is derived from an EMBL/GenBank/DDBJ whole genome shotgun (WGS) entry which is preliminary data.</text>
</comment>
<evidence type="ECO:0000313" key="2">
    <source>
        <dbReference type="EMBL" id="MBD8085314.1"/>
    </source>
</evidence>
<dbReference type="RefSeq" id="WP_191911096.1">
    <property type="nucleotide sequence ID" value="NZ_CAUUNG010000041.1"/>
</dbReference>
<dbReference type="PANTHER" id="PTHR40076">
    <property type="entry name" value="MEMBRANE PROTEIN-RELATED"/>
    <property type="match status" value="1"/>
</dbReference>
<sequence>MKISTYRKLGRQSLAGNWTYGVLLCLLASILAGLIGSLTGGFGTIIAGLIAAGVDIAFLQLVDGNKITNYFTALFSGFTSNRLIPIFLTWLLSTIFFCLWTILLIVPGIIKGLAYSQAYYIVKDRVDNGEELTPTQAITESRQLMDGHKWEFFLLQLSFIGWAILAAIPFGLGFLWLIPYIHATNANYYRKLSANQTDN</sequence>
<dbReference type="InterPro" id="IPR010380">
    <property type="entry name" value="DUF975"/>
</dbReference>
<proteinExistence type="predicted"/>
<keyword evidence="3" id="KW-1185">Reference proteome</keyword>
<gene>
    <name evidence="2" type="ORF">HUK45_03445</name>
</gene>
<dbReference type="Pfam" id="PF06161">
    <property type="entry name" value="DUF975"/>
    <property type="match status" value="1"/>
</dbReference>
<keyword evidence="1" id="KW-1133">Transmembrane helix</keyword>
<name>A0ABR8ZJ39_9LACO</name>
<dbReference type="Proteomes" id="UP000645007">
    <property type="component" value="Unassembled WGS sequence"/>
</dbReference>
<evidence type="ECO:0000256" key="1">
    <source>
        <dbReference type="SAM" id="Phobius"/>
    </source>
</evidence>
<feature type="transmembrane region" description="Helical" evidence="1">
    <location>
        <begin position="83"/>
        <end position="110"/>
    </location>
</feature>
<organism evidence="2 3">
    <name type="scientific">Limosilactobacillus urinaemulieris</name>
    <dbReference type="NCBI Taxonomy" id="2742600"/>
    <lineage>
        <taxon>Bacteria</taxon>
        <taxon>Bacillati</taxon>
        <taxon>Bacillota</taxon>
        <taxon>Bacilli</taxon>
        <taxon>Lactobacillales</taxon>
        <taxon>Lactobacillaceae</taxon>
        <taxon>Limosilactobacillus</taxon>
    </lineage>
</organism>
<feature type="transmembrane region" description="Helical" evidence="1">
    <location>
        <begin position="159"/>
        <end position="181"/>
    </location>
</feature>
<keyword evidence="1" id="KW-0472">Membrane</keyword>
<dbReference type="PANTHER" id="PTHR40076:SF1">
    <property type="entry name" value="MEMBRANE PROTEIN"/>
    <property type="match status" value="1"/>
</dbReference>
<feature type="transmembrane region" description="Helical" evidence="1">
    <location>
        <begin position="44"/>
        <end position="62"/>
    </location>
</feature>
<accession>A0ABR8ZJ39</accession>